<dbReference type="SUPFAM" id="SSF82693">
    <property type="entry name" value="Multidrug efflux transporter AcrB pore domain, PN1, PN2, PC1 and PC2 subdomains"/>
    <property type="match status" value="1"/>
</dbReference>
<feature type="coiled-coil region" evidence="1">
    <location>
        <begin position="811"/>
        <end position="838"/>
    </location>
</feature>
<reference evidence="3 4" key="1">
    <citation type="submission" date="2021-01" db="EMBL/GenBank/DDBJ databases">
        <title>Genomic Encyclopedia of Type Strains, Phase IV (KMG-IV): sequencing the most valuable type-strain genomes for metagenomic binning, comparative biology and taxonomic classification.</title>
        <authorList>
            <person name="Goeker M."/>
        </authorList>
    </citation>
    <scope>NUCLEOTIDE SEQUENCE [LARGE SCALE GENOMIC DNA]</scope>
    <source>
        <strain evidence="3 4">DSM 25540</strain>
    </source>
</reference>
<feature type="transmembrane region" description="Helical" evidence="2">
    <location>
        <begin position="875"/>
        <end position="896"/>
    </location>
</feature>
<protein>
    <submittedName>
        <fullName evidence="3">Multidrug efflux pump subunit AcrB</fullName>
    </submittedName>
</protein>
<dbReference type="Proteomes" id="UP000741863">
    <property type="component" value="Unassembled WGS sequence"/>
</dbReference>
<dbReference type="Gene3D" id="1.20.1640.10">
    <property type="entry name" value="Multidrug efflux transporter AcrB transmembrane domain"/>
    <property type="match status" value="2"/>
</dbReference>
<dbReference type="Pfam" id="PF00873">
    <property type="entry name" value="ACR_tran"/>
    <property type="match status" value="1"/>
</dbReference>
<feature type="transmembrane region" description="Helical" evidence="2">
    <location>
        <begin position="974"/>
        <end position="1002"/>
    </location>
</feature>
<keyword evidence="2" id="KW-0812">Transmembrane</keyword>
<keyword evidence="1" id="KW-0175">Coiled coil</keyword>
<dbReference type="SUPFAM" id="SSF82714">
    <property type="entry name" value="Multidrug efflux transporter AcrB TolC docking domain, DN and DC subdomains"/>
    <property type="match status" value="1"/>
</dbReference>
<dbReference type="Gene3D" id="3.30.70.1440">
    <property type="entry name" value="Multidrug efflux transporter AcrB pore domain"/>
    <property type="match status" value="1"/>
</dbReference>
<organism evidence="3 4">
    <name type="scientific">Geomicrobium sediminis</name>
    <dbReference type="NCBI Taxonomy" id="1347788"/>
    <lineage>
        <taxon>Bacteria</taxon>
        <taxon>Bacillati</taxon>
        <taxon>Bacillota</taxon>
        <taxon>Bacilli</taxon>
        <taxon>Bacillales</taxon>
        <taxon>Geomicrobium</taxon>
    </lineage>
</organism>
<name>A0ABS2PDD8_9BACL</name>
<feature type="transmembrane region" description="Helical" evidence="2">
    <location>
        <begin position="326"/>
        <end position="347"/>
    </location>
</feature>
<keyword evidence="4" id="KW-1185">Reference proteome</keyword>
<dbReference type="InterPro" id="IPR001036">
    <property type="entry name" value="Acrflvin-R"/>
</dbReference>
<dbReference type="Gene3D" id="3.30.2090.10">
    <property type="entry name" value="Multidrug efflux transporter AcrB TolC docking domain, DN and DC subdomains"/>
    <property type="match status" value="2"/>
</dbReference>
<keyword evidence="2" id="KW-0472">Membrane</keyword>
<feature type="transmembrane region" description="Helical" evidence="2">
    <location>
        <begin position="524"/>
        <end position="544"/>
    </location>
</feature>
<feature type="transmembrane region" description="Helical" evidence="2">
    <location>
        <begin position="902"/>
        <end position="927"/>
    </location>
</feature>
<feature type="transmembrane region" description="Helical" evidence="2">
    <location>
        <begin position="382"/>
        <end position="405"/>
    </location>
</feature>
<dbReference type="EMBL" id="JAFBEC010000006">
    <property type="protein sequence ID" value="MBM7633317.1"/>
    <property type="molecule type" value="Genomic_DNA"/>
</dbReference>
<dbReference type="PRINTS" id="PR00702">
    <property type="entry name" value="ACRIFLAVINRP"/>
</dbReference>
<sequence>MKWLINRPKITLLFFLMLTIVGAISFSQLPQREIPEFSPPIGQVTTVYPGSTAEEIEQQITVPIENELQQYDEIESFESVSAPGLSLLTIELDESVENTSVVWNELSQSIQSVSGQFPDASMSPSFNTSVGDQGLATYHILFSDEEERAAIEDVLDRAADDIRSYPDLVGLDVQGSVEQEVAVNLDADLLEENGLTFGQVIGALNGEVELTPIGEWQDDNQVFPVDLNNYTTVEEMNEVPIGIDDEGELLRLQDVGEMTVQWMEQEESVHYEGESSIALTFTLASGSSVPEAQAQLDTFVDQINEALPSGTEANLLYTQADLVSELFLDLAISFLIAVVAVLFVCSLGLRPGSALSVAIAIPISLSIGSIIMPYLGVGLNQISLIGYIIVLAILVDDGIVVNDNIERQLREGKSPKEAAYKGTKEVFWSVITSTIVVVFTFFPILLLPGGAGEFIRPLPLVLIGAIIASTLVSLLIIPIYRLWREKKRPEDKERKPAGLLGSWFEKASAGYRTKIMERVVRRPFFVAFGGLAIGTAAFLLIPFIPIEFFPDSDREEVFIEATLANGTPLEESEEYSESVEAWLADESFVDSVSSFTGTNIPRLFGSDGGGEESENLVNFLIYINKEDIEAREAMNYWSEQLPDEFPELESYEVSIIESGPPVGAPIAVEISGDSITDLMDTSSEVQSILLNTEGVVNVDDDVGTAVNSYQVELDRDELEDNNITASEVSEMLAAIGEGVPLGDFDVDGELLDWQLYIEGDELDLLETITLEGMTDEVALSEFVTIDEESIQPRIPRKDGERMITVRAFPGDASADDIIAQVEEEIAALEDDAVAINIGGETAERTDVFIQIGQIFIVVVFLIFIVMLIQFYSISIPFIILSGVYLAFSGAMIGLFITQTGLGFMSLMGGVSLAGIVVRNGIVLIEFIEQRRKEGLGARDAVILAAEQRFRPVVLTSLTTIAGLLPVALGNSTLFQPLGITIVSGALFSAVLTLLVVPALYLVRERMKTGSIS</sequence>
<dbReference type="Gene3D" id="3.30.70.1320">
    <property type="entry name" value="Multidrug efflux transporter AcrB pore domain like"/>
    <property type="match status" value="1"/>
</dbReference>
<feature type="transmembrane region" description="Helical" evidence="2">
    <location>
        <begin position="426"/>
        <end position="446"/>
    </location>
</feature>
<dbReference type="PANTHER" id="PTHR32063">
    <property type="match status" value="1"/>
</dbReference>
<accession>A0ABS2PDD8</accession>
<dbReference type="PANTHER" id="PTHR32063:SF18">
    <property type="entry name" value="CATION EFFLUX SYSTEM PROTEIN"/>
    <property type="match status" value="1"/>
</dbReference>
<comment type="caution">
    <text evidence="3">The sequence shown here is derived from an EMBL/GenBank/DDBJ whole genome shotgun (WGS) entry which is preliminary data.</text>
</comment>
<dbReference type="InterPro" id="IPR027463">
    <property type="entry name" value="AcrB_DN_DC_subdom"/>
</dbReference>
<feature type="transmembrane region" description="Helical" evidence="2">
    <location>
        <begin position="458"/>
        <end position="483"/>
    </location>
</feature>
<gene>
    <name evidence="3" type="ORF">JOD17_002411</name>
</gene>
<evidence type="ECO:0000256" key="1">
    <source>
        <dbReference type="SAM" id="Coils"/>
    </source>
</evidence>
<evidence type="ECO:0000256" key="2">
    <source>
        <dbReference type="SAM" id="Phobius"/>
    </source>
</evidence>
<feature type="transmembrane region" description="Helical" evidence="2">
    <location>
        <begin position="847"/>
        <end position="868"/>
    </location>
</feature>
<feature type="transmembrane region" description="Helical" evidence="2">
    <location>
        <begin position="354"/>
        <end position="376"/>
    </location>
</feature>
<dbReference type="RefSeq" id="WP_204697932.1">
    <property type="nucleotide sequence ID" value="NZ_JAFBEC010000006.1"/>
</dbReference>
<feature type="transmembrane region" description="Helical" evidence="2">
    <location>
        <begin position="948"/>
        <end position="968"/>
    </location>
</feature>
<keyword evidence="2" id="KW-1133">Transmembrane helix</keyword>
<dbReference type="SUPFAM" id="SSF82866">
    <property type="entry name" value="Multidrug efflux transporter AcrB transmembrane domain"/>
    <property type="match status" value="2"/>
</dbReference>
<evidence type="ECO:0000313" key="4">
    <source>
        <dbReference type="Proteomes" id="UP000741863"/>
    </source>
</evidence>
<evidence type="ECO:0000313" key="3">
    <source>
        <dbReference type="EMBL" id="MBM7633317.1"/>
    </source>
</evidence>
<dbReference type="Gene3D" id="3.30.70.1430">
    <property type="entry name" value="Multidrug efflux transporter AcrB pore domain"/>
    <property type="match status" value="2"/>
</dbReference>
<proteinExistence type="predicted"/>